<evidence type="ECO:0000256" key="2">
    <source>
        <dbReference type="ARBA" id="ARBA00022630"/>
    </source>
</evidence>
<dbReference type="InterPro" id="IPR009075">
    <property type="entry name" value="AcylCo_DH/oxidase_C"/>
</dbReference>
<evidence type="ECO:0000256" key="1">
    <source>
        <dbReference type="ARBA" id="ARBA00009347"/>
    </source>
</evidence>
<sequence>MEAITSRARKIFISAGHHDVTENILHLVLARIEGAPQGTKGISLFLVPTTSDDGQYNDVSSIGIYHKMGQKATPAMHLEFGANDSCTGYLVGEAHKGLSHMFLMMDNARLSVGSMGAGIASSAYYHALRYANERKQGRHPDESKDASESVAVINHPDVRRMLLSQKAFIEGTLAFILQCYLYLDMQKHSSESSEVEKYTRLLRLLTPVAKTYGAEHGVTSVNQALQVFGGYGYTSDFPLEQLARDVRILPIYEGTTGIHSLGLLGRQVLKDQGKSLELWCKEVMLDIGRAHELEELATYAARLSLEIDNLFEITQHLAELTKEHSAEVYLADANLYMEFLGS</sequence>
<proteinExistence type="inferred from homology"/>
<dbReference type="Gene3D" id="2.40.110.20">
    <property type="match status" value="1"/>
</dbReference>
<keyword evidence="2" id="KW-0285">Flavoprotein</keyword>
<dbReference type="PANTHER" id="PTHR42803">
    <property type="entry name" value="ACYL-COA DEHYDROGENASE"/>
    <property type="match status" value="1"/>
</dbReference>
<dbReference type="SUPFAM" id="SSF56645">
    <property type="entry name" value="Acyl-CoA dehydrogenase NM domain-like"/>
    <property type="match status" value="1"/>
</dbReference>
<dbReference type="RefSeq" id="WP_260571474.1">
    <property type="nucleotide sequence ID" value="NZ_CP104205.1"/>
</dbReference>
<keyword evidence="6" id="KW-1185">Reference proteome</keyword>
<comment type="similarity">
    <text evidence="1">Belongs to the acyl-CoA dehydrogenase family.</text>
</comment>
<evidence type="ECO:0000259" key="4">
    <source>
        <dbReference type="Pfam" id="PF00441"/>
    </source>
</evidence>
<keyword evidence="3" id="KW-0274">FAD</keyword>
<dbReference type="InterPro" id="IPR009100">
    <property type="entry name" value="AcylCoA_DH/oxidase_NM_dom_sf"/>
</dbReference>
<name>A0ABY5Y4J8_9FLAO</name>
<gene>
    <name evidence="5" type="ORF">NYZ99_12405</name>
</gene>
<reference evidence="5" key="1">
    <citation type="submission" date="2022-09" db="EMBL/GenBank/DDBJ databases">
        <title>Maribacter litopenaei sp. nov., isolated from the intestinal tract of the Pacific White Shrimp, Litopenaeus vannamei.</title>
        <authorList>
            <person name="Kim S.Y."/>
            <person name="Hwang C.Y."/>
        </authorList>
    </citation>
    <scope>NUCLEOTIDE SEQUENCE</scope>
    <source>
        <strain evidence="5">HL-LV01</strain>
    </source>
</reference>
<evidence type="ECO:0000313" key="6">
    <source>
        <dbReference type="Proteomes" id="UP001059209"/>
    </source>
</evidence>
<dbReference type="Pfam" id="PF00441">
    <property type="entry name" value="Acyl-CoA_dh_1"/>
    <property type="match status" value="1"/>
</dbReference>
<dbReference type="EMBL" id="CP104205">
    <property type="protein sequence ID" value="UWX53918.1"/>
    <property type="molecule type" value="Genomic_DNA"/>
</dbReference>
<feature type="domain" description="Acyl-CoA dehydrogenase/oxidase C-terminal" evidence="4">
    <location>
        <begin position="96"/>
        <end position="259"/>
    </location>
</feature>
<dbReference type="PANTHER" id="PTHR42803:SF3">
    <property type="entry name" value="ACYL-COA DEHYDROGENASE-RELATED"/>
    <property type="match status" value="1"/>
</dbReference>
<protein>
    <submittedName>
        <fullName evidence="5">Acyl-CoA dehydrogenase family protein</fullName>
    </submittedName>
</protein>
<accession>A0ABY5Y4J8</accession>
<dbReference type="InterPro" id="IPR036250">
    <property type="entry name" value="AcylCo_DH-like_C"/>
</dbReference>
<evidence type="ECO:0000256" key="3">
    <source>
        <dbReference type="ARBA" id="ARBA00022827"/>
    </source>
</evidence>
<evidence type="ECO:0000313" key="5">
    <source>
        <dbReference type="EMBL" id="UWX53918.1"/>
    </source>
</evidence>
<dbReference type="SUPFAM" id="SSF47203">
    <property type="entry name" value="Acyl-CoA dehydrogenase C-terminal domain-like"/>
    <property type="match status" value="1"/>
</dbReference>
<dbReference type="Proteomes" id="UP001059209">
    <property type="component" value="Chromosome"/>
</dbReference>
<organism evidence="5 6">
    <name type="scientific">Maribacter litopenaei</name>
    <dbReference type="NCBI Taxonomy" id="2976127"/>
    <lineage>
        <taxon>Bacteria</taxon>
        <taxon>Pseudomonadati</taxon>
        <taxon>Bacteroidota</taxon>
        <taxon>Flavobacteriia</taxon>
        <taxon>Flavobacteriales</taxon>
        <taxon>Flavobacteriaceae</taxon>
        <taxon>Maribacter</taxon>
    </lineage>
</organism>
<dbReference type="InterPro" id="IPR052166">
    <property type="entry name" value="Diverse_Acyl-CoA_DH"/>
</dbReference>
<dbReference type="Gene3D" id="1.20.140.10">
    <property type="entry name" value="Butyryl-CoA Dehydrogenase, subunit A, domain 3"/>
    <property type="match status" value="1"/>
</dbReference>